<sequence length="59" mass="6527">MRSCKGCGSIKGKLISAVDSIIDVPEVDGVTFPINRVTHELVFSEYDTSDAYQKKIAFF</sequence>
<dbReference type="EMBL" id="BAABCW010000007">
    <property type="protein sequence ID" value="GAA3508795.1"/>
    <property type="molecule type" value="Genomic_DNA"/>
</dbReference>
<reference evidence="2" key="1">
    <citation type="journal article" date="2019" name="Int. J. Syst. Evol. Microbiol.">
        <title>The Global Catalogue of Microorganisms (GCM) 10K type strain sequencing project: providing services to taxonomists for standard genome sequencing and annotation.</title>
        <authorList>
            <consortium name="The Broad Institute Genomics Platform"/>
            <consortium name="The Broad Institute Genome Sequencing Center for Infectious Disease"/>
            <person name="Wu L."/>
            <person name="Ma J."/>
        </authorList>
    </citation>
    <scope>NUCLEOTIDE SEQUENCE [LARGE SCALE GENOMIC DNA]</scope>
    <source>
        <strain evidence="2">JCM 17106</strain>
    </source>
</reference>
<comment type="caution">
    <text evidence="1">The sequence shown here is derived from an EMBL/GenBank/DDBJ whole genome shotgun (WGS) entry which is preliminary data.</text>
</comment>
<evidence type="ECO:0000313" key="2">
    <source>
        <dbReference type="Proteomes" id="UP001500459"/>
    </source>
</evidence>
<organism evidence="1 2">
    <name type="scientific">Aquimarina addita</name>
    <dbReference type="NCBI Taxonomy" id="870485"/>
    <lineage>
        <taxon>Bacteria</taxon>
        <taxon>Pseudomonadati</taxon>
        <taxon>Bacteroidota</taxon>
        <taxon>Flavobacteriia</taxon>
        <taxon>Flavobacteriales</taxon>
        <taxon>Flavobacteriaceae</taxon>
        <taxon>Aquimarina</taxon>
    </lineage>
</organism>
<dbReference type="RefSeq" id="WP_344927121.1">
    <property type="nucleotide sequence ID" value="NZ_BAABCW010000007.1"/>
</dbReference>
<evidence type="ECO:0000313" key="1">
    <source>
        <dbReference type="EMBL" id="GAA3508795.1"/>
    </source>
</evidence>
<accession>A0ABP6UKI6</accession>
<name>A0ABP6UKI6_9FLAO</name>
<dbReference type="Proteomes" id="UP001500459">
    <property type="component" value="Unassembled WGS sequence"/>
</dbReference>
<keyword evidence="2" id="KW-1185">Reference proteome</keyword>
<protein>
    <submittedName>
        <fullName evidence="1">Uncharacterized protein</fullName>
    </submittedName>
</protein>
<proteinExistence type="predicted"/>
<gene>
    <name evidence="1" type="ORF">GCM10022393_20630</name>
</gene>